<keyword evidence="2" id="KW-1185">Reference proteome</keyword>
<gene>
    <name evidence="1" type="ORF">QQ055_04415</name>
</gene>
<organism evidence="1 2">
    <name type="scientific">Geitlerinema calcuttense NRMC-F 0142</name>
    <dbReference type="NCBI Taxonomy" id="2922238"/>
    <lineage>
        <taxon>Bacteria</taxon>
        <taxon>Bacillati</taxon>
        <taxon>Cyanobacteriota</taxon>
        <taxon>Cyanophyceae</taxon>
        <taxon>Geitlerinematales</taxon>
        <taxon>Geitlerinemataceae</taxon>
        <taxon>Geitlerinema</taxon>
    </lineage>
</organism>
<sequence>MRGGWYIYGHSDSQGTFVVAALEPLEAMQLVATQMTTGRQETQDYYVASKWQNLPQRRIEKTLVDNNNKVLAASERTAALRERRTRELWYLNDVALTIHTFGWRGGPRGNNPPLGLAPGHFSFGFAKVIRDEFTGHLRFDLVHRQVYAHNKEGIISGAIRWHAYVGSLKRGWMYTVPISEVMLRMPEFTVPYKLGDRTFDPLKTIEQELAFTCARYRTGPGNGASVVTPATSCVKDSCQSLFAAINRLDAEVLNDPAIRRWMQDNSQSFDAQRFQRLDTLLKDVLDRMLIPLGYVPKGWRGDREYLAAHRQGGLLGNTIEALRSWKTMLPRRAEMELAQVMARHGATFWDIKGAMLGGEVPGIVPIAPGTLL</sequence>
<dbReference type="Proteomes" id="UP001230986">
    <property type="component" value="Unassembled WGS sequence"/>
</dbReference>
<reference evidence="1 2" key="1">
    <citation type="submission" date="2023-06" db="EMBL/GenBank/DDBJ databases">
        <title>Whole genome sequence of Oscillatoria calcuttensis NRMC-F 0142.</title>
        <authorList>
            <person name="Shakena Fathima T."/>
            <person name="Muralitharan G."/>
            <person name="Thajuddin N."/>
        </authorList>
    </citation>
    <scope>NUCLEOTIDE SEQUENCE [LARGE SCALE GENOMIC DNA]</scope>
    <source>
        <strain evidence="1 2">NRMC-F 0142</strain>
    </source>
</reference>
<proteinExistence type="predicted"/>
<dbReference type="EMBL" id="JASVEJ010000017">
    <property type="protein sequence ID" value="MDL5056708.1"/>
    <property type="molecule type" value="Genomic_DNA"/>
</dbReference>
<accession>A0ABT7LXJ1</accession>
<comment type="caution">
    <text evidence="1">The sequence shown here is derived from an EMBL/GenBank/DDBJ whole genome shotgun (WGS) entry which is preliminary data.</text>
</comment>
<dbReference type="RefSeq" id="WP_286004279.1">
    <property type="nucleotide sequence ID" value="NZ_JASVEJ010000017.1"/>
</dbReference>
<name>A0ABT7LXJ1_9CYAN</name>
<evidence type="ECO:0000313" key="2">
    <source>
        <dbReference type="Proteomes" id="UP001230986"/>
    </source>
</evidence>
<protein>
    <submittedName>
        <fullName evidence="1">Uncharacterized protein</fullName>
    </submittedName>
</protein>
<evidence type="ECO:0000313" key="1">
    <source>
        <dbReference type="EMBL" id="MDL5056708.1"/>
    </source>
</evidence>